<dbReference type="SUPFAM" id="SSF57716">
    <property type="entry name" value="Glucocorticoid receptor-like (DNA-binding domain)"/>
    <property type="match status" value="1"/>
</dbReference>
<dbReference type="EMBL" id="JAWWNJ010000037">
    <property type="protein sequence ID" value="KAK7022579.1"/>
    <property type="molecule type" value="Genomic_DNA"/>
</dbReference>
<dbReference type="GO" id="GO:0008270">
    <property type="term" value="F:zinc ion binding"/>
    <property type="evidence" value="ECO:0007669"/>
    <property type="project" value="UniProtKB-KW"/>
</dbReference>
<feature type="compositionally biased region" description="Polar residues" evidence="2">
    <location>
        <begin position="43"/>
        <end position="54"/>
    </location>
</feature>
<feature type="region of interest" description="Disordered" evidence="2">
    <location>
        <begin position="43"/>
        <end position="73"/>
    </location>
</feature>
<evidence type="ECO:0000256" key="2">
    <source>
        <dbReference type="SAM" id="MobiDB-lite"/>
    </source>
</evidence>
<proteinExistence type="predicted"/>
<dbReference type="AlphaFoldDB" id="A0AAW0BAE5"/>
<dbReference type="PROSITE" id="PS50114">
    <property type="entry name" value="GATA_ZN_FINGER_2"/>
    <property type="match status" value="1"/>
</dbReference>
<evidence type="ECO:0000313" key="5">
    <source>
        <dbReference type="Proteomes" id="UP001362999"/>
    </source>
</evidence>
<keyword evidence="1" id="KW-0863">Zinc-finger</keyword>
<evidence type="ECO:0000259" key="3">
    <source>
        <dbReference type="PROSITE" id="PS50114"/>
    </source>
</evidence>
<dbReference type="Proteomes" id="UP001362999">
    <property type="component" value="Unassembled WGS sequence"/>
</dbReference>
<dbReference type="GO" id="GO:0043565">
    <property type="term" value="F:sequence-specific DNA binding"/>
    <property type="evidence" value="ECO:0007669"/>
    <property type="project" value="InterPro"/>
</dbReference>
<dbReference type="Pfam" id="PF00320">
    <property type="entry name" value="GATA"/>
    <property type="match status" value="1"/>
</dbReference>
<feature type="region of interest" description="Disordered" evidence="2">
    <location>
        <begin position="290"/>
        <end position="322"/>
    </location>
</feature>
<feature type="region of interest" description="Disordered" evidence="2">
    <location>
        <begin position="465"/>
        <end position="487"/>
    </location>
</feature>
<protein>
    <recommendedName>
        <fullName evidence="3">GATA-type domain-containing protein</fullName>
    </recommendedName>
</protein>
<dbReference type="InterPro" id="IPR000679">
    <property type="entry name" value="Znf_GATA"/>
</dbReference>
<dbReference type="SMART" id="SM00401">
    <property type="entry name" value="ZnF_GATA"/>
    <property type="match status" value="1"/>
</dbReference>
<comment type="caution">
    <text evidence="4">The sequence shown here is derived from an EMBL/GenBank/DDBJ whole genome shotgun (WGS) entry which is preliminary data.</text>
</comment>
<feature type="domain" description="GATA-type" evidence="3">
    <location>
        <begin position="380"/>
        <end position="435"/>
    </location>
</feature>
<name>A0AAW0BAE5_9AGAR</name>
<accession>A0AAW0BAE5</accession>
<dbReference type="Gene3D" id="3.30.50.10">
    <property type="entry name" value="Erythroid Transcription Factor GATA-1, subunit A"/>
    <property type="match status" value="1"/>
</dbReference>
<dbReference type="CDD" id="cd00202">
    <property type="entry name" value="ZnF_GATA"/>
    <property type="match status" value="1"/>
</dbReference>
<keyword evidence="1" id="KW-0479">Metal-binding</keyword>
<keyword evidence="1" id="KW-0862">Zinc</keyword>
<feature type="compositionally biased region" description="Polar residues" evidence="2">
    <location>
        <begin position="63"/>
        <end position="72"/>
    </location>
</feature>
<sequence length="487" mass="52758">MSCPSTALGFGPMEAPIDNPPNVYGAQCDDHLQLTSPLDTLPAISTDTVDSGVTSPLPGRSGSPLNEASSPSAADYSSFHDPWMEDGGMRWGVLQNHHSLASFSPKIDTVSEAFIALVDCGNWRESEEGYMLLRLSLYQGWLPRQELLKVVDWDRLRKLAAASAASHGGTKFPLDAMADLLPSTSCNADISYPPRSNDALVFNSDFPAFPVDNTTFRPPKLSLSPANISRSFMTMSAEALRPLRPSVKAEICPSSGILSAGDIDTTTSHNGCGTPCAIAMESTGLPANVIHSRKSSPDPLQDSTSHEQFLTSPFGTAPRSPSPMLPSDISPNITIAPDSLFTPPEIPSYMDSALPRSPHNIQRTSQSLHVTDPISETTSIAPKRRCDHCQVDHTTQWRMHPQKDVHLCNACGQYLSRQGKPRPLDTINTARSKPRASCKDEVIAVPPRSTVPEKRGGEVIMRVSTKHARRNSQGEETVQSCEPPMRG</sequence>
<gene>
    <name evidence="4" type="ORF">R3P38DRAFT_2710525</name>
</gene>
<keyword evidence="5" id="KW-1185">Reference proteome</keyword>
<reference evidence="4 5" key="1">
    <citation type="journal article" date="2024" name="J Genomics">
        <title>Draft genome sequencing and assembly of Favolaschia claudopus CIRM-BRFM 2984 isolated from oak limbs.</title>
        <authorList>
            <person name="Navarro D."/>
            <person name="Drula E."/>
            <person name="Chaduli D."/>
            <person name="Cazenave R."/>
            <person name="Ahrendt S."/>
            <person name="Wang J."/>
            <person name="Lipzen A."/>
            <person name="Daum C."/>
            <person name="Barry K."/>
            <person name="Grigoriev I.V."/>
            <person name="Favel A."/>
            <person name="Rosso M.N."/>
            <person name="Martin F."/>
        </authorList>
    </citation>
    <scope>NUCLEOTIDE SEQUENCE [LARGE SCALE GENOMIC DNA]</scope>
    <source>
        <strain evidence="4 5">CIRM-BRFM 2984</strain>
    </source>
</reference>
<feature type="compositionally biased region" description="Polar residues" evidence="2">
    <location>
        <begin position="301"/>
        <end position="314"/>
    </location>
</feature>
<organism evidence="4 5">
    <name type="scientific">Favolaschia claudopus</name>
    <dbReference type="NCBI Taxonomy" id="2862362"/>
    <lineage>
        <taxon>Eukaryota</taxon>
        <taxon>Fungi</taxon>
        <taxon>Dikarya</taxon>
        <taxon>Basidiomycota</taxon>
        <taxon>Agaricomycotina</taxon>
        <taxon>Agaricomycetes</taxon>
        <taxon>Agaricomycetidae</taxon>
        <taxon>Agaricales</taxon>
        <taxon>Marasmiineae</taxon>
        <taxon>Mycenaceae</taxon>
        <taxon>Favolaschia</taxon>
    </lineage>
</organism>
<evidence type="ECO:0000313" key="4">
    <source>
        <dbReference type="EMBL" id="KAK7022579.1"/>
    </source>
</evidence>
<evidence type="ECO:0000256" key="1">
    <source>
        <dbReference type="PROSITE-ProRule" id="PRU00094"/>
    </source>
</evidence>
<dbReference type="GO" id="GO:0006355">
    <property type="term" value="P:regulation of DNA-templated transcription"/>
    <property type="evidence" value="ECO:0007669"/>
    <property type="project" value="InterPro"/>
</dbReference>
<dbReference type="InterPro" id="IPR013088">
    <property type="entry name" value="Znf_NHR/GATA"/>
</dbReference>